<dbReference type="Pfam" id="PF07690">
    <property type="entry name" value="MFS_1"/>
    <property type="match status" value="1"/>
</dbReference>
<evidence type="ECO:0000256" key="6">
    <source>
        <dbReference type="SAM" id="Phobius"/>
    </source>
</evidence>
<dbReference type="RefSeq" id="WP_284304278.1">
    <property type="nucleotide sequence ID" value="NZ_BSUO01000001.1"/>
</dbReference>
<feature type="domain" description="Major facilitator superfamily (MFS) profile" evidence="7">
    <location>
        <begin position="1"/>
        <end position="230"/>
    </location>
</feature>
<keyword evidence="2 6" id="KW-0812">Transmembrane</keyword>
<evidence type="ECO:0000256" key="2">
    <source>
        <dbReference type="ARBA" id="ARBA00022692"/>
    </source>
</evidence>
<gene>
    <name evidence="8" type="ORF">GCM10025883_26520</name>
</gene>
<evidence type="ECO:0000256" key="1">
    <source>
        <dbReference type="ARBA" id="ARBA00004651"/>
    </source>
</evidence>
<keyword evidence="4 6" id="KW-0472">Membrane</keyword>
<feature type="transmembrane region" description="Helical" evidence="6">
    <location>
        <begin position="41"/>
        <end position="64"/>
    </location>
</feature>
<dbReference type="SUPFAM" id="SSF103473">
    <property type="entry name" value="MFS general substrate transporter"/>
    <property type="match status" value="1"/>
</dbReference>
<dbReference type="Proteomes" id="UP001157126">
    <property type="component" value="Unassembled WGS sequence"/>
</dbReference>
<keyword evidence="3 6" id="KW-1133">Transmembrane helix</keyword>
<proteinExistence type="predicted"/>
<feature type="transmembrane region" description="Helical" evidence="6">
    <location>
        <begin position="157"/>
        <end position="180"/>
    </location>
</feature>
<protein>
    <recommendedName>
        <fullName evidence="7">Major facilitator superfamily (MFS) profile domain-containing protein</fullName>
    </recommendedName>
</protein>
<feature type="transmembrane region" description="Helical" evidence="6">
    <location>
        <begin position="71"/>
        <end position="90"/>
    </location>
</feature>
<feature type="compositionally biased region" description="Pro residues" evidence="5">
    <location>
        <begin position="186"/>
        <end position="195"/>
    </location>
</feature>
<dbReference type="CDD" id="cd06174">
    <property type="entry name" value="MFS"/>
    <property type="match status" value="1"/>
</dbReference>
<dbReference type="Gene3D" id="1.20.1250.20">
    <property type="entry name" value="MFS general substrate transporter like domains"/>
    <property type="match status" value="1"/>
</dbReference>
<keyword evidence="9" id="KW-1185">Reference proteome</keyword>
<evidence type="ECO:0000256" key="3">
    <source>
        <dbReference type="ARBA" id="ARBA00022989"/>
    </source>
</evidence>
<evidence type="ECO:0000313" key="8">
    <source>
        <dbReference type="EMBL" id="GMA40607.1"/>
    </source>
</evidence>
<dbReference type="PANTHER" id="PTHR43184:SF12">
    <property type="entry name" value="SUGAR PHOSPHATE EXCHANGER 3"/>
    <property type="match status" value="1"/>
</dbReference>
<feature type="compositionally biased region" description="Low complexity" evidence="5">
    <location>
        <begin position="196"/>
        <end position="206"/>
    </location>
</feature>
<reference evidence="9" key="1">
    <citation type="journal article" date="2019" name="Int. J. Syst. Evol. Microbiol.">
        <title>The Global Catalogue of Microorganisms (GCM) 10K type strain sequencing project: providing services to taxonomists for standard genome sequencing and annotation.</title>
        <authorList>
            <consortium name="The Broad Institute Genomics Platform"/>
            <consortium name="The Broad Institute Genome Sequencing Center for Infectious Disease"/>
            <person name="Wu L."/>
            <person name="Ma J."/>
        </authorList>
    </citation>
    <scope>NUCLEOTIDE SEQUENCE [LARGE SCALE GENOMIC DNA]</scope>
    <source>
        <strain evidence="9">NBRC 113072</strain>
    </source>
</reference>
<accession>A0ABQ6ITX6</accession>
<feature type="region of interest" description="Disordered" evidence="5">
    <location>
        <begin position="186"/>
        <end position="230"/>
    </location>
</feature>
<dbReference type="InterPro" id="IPR036259">
    <property type="entry name" value="MFS_trans_sf"/>
</dbReference>
<evidence type="ECO:0000256" key="5">
    <source>
        <dbReference type="SAM" id="MobiDB-lite"/>
    </source>
</evidence>
<comment type="caution">
    <text evidence="8">The sequence shown here is derived from an EMBL/GenBank/DDBJ whole genome shotgun (WGS) entry which is preliminary data.</text>
</comment>
<organism evidence="8 9">
    <name type="scientific">Mobilicoccus caccae</name>
    <dbReference type="NCBI Taxonomy" id="1859295"/>
    <lineage>
        <taxon>Bacteria</taxon>
        <taxon>Bacillati</taxon>
        <taxon>Actinomycetota</taxon>
        <taxon>Actinomycetes</taxon>
        <taxon>Micrococcales</taxon>
        <taxon>Dermatophilaceae</taxon>
        <taxon>Mobilicoccus</taxon>
    </lineage>
</organism>
<name>A0ABQ6ITX6_9MICO</name>
<dbReference type="InterPro" id="IPR011701">
    <property type="entry name" value="MFS"/>
</dbReference>
<dbReference type="InterPro" id="IPR020846">
    <property type="entry name" value="MFS_dom"/>
</dbReference>
<comment type="subcellular location">
    <subcellularLocation>
        <location evidence="1">Cell membrane</location>
        <topology evidence="1">Multi-pass membrane protein</topology>
    </subcellularLocation>
</comment>
<dbReference type="PROSITE" id="PS50850">
    <property type="entry name" value="MFS"/>
    <property type="match status" value="1"/>
</dbReference>
<evidence type="ECO:0000259" key="7">
    <source>
        <dbReference type="PROSITE" id="PS50850"/>
    </source>
</evidence>
<dbReference type="PANTHER" id="PTHR43184">
    <property type="entry name" value="MAJOR FACILITATOR SUPERFAMILY TRANSPORTER 16, ISOFORM B"/>
    <property type="match status" value="1"/>
</dbReference>
<evidence type="ECO:0000256" key="4">
    <source>
        <dbReference type="ARBA" id="ARBA00023136"/>
    </source>
</evidence>
<sequence length="230" mass="23532">MRAFIVWGVGVLVYASAVFQRTTFGVAGVDAAERFSTSAGLVSTFVVVQLVVYAGLQVPVGVLLDRFGTRALVSVGAAVMVMGQVVMASADSVPEGLIARILVGSGDAMTFGSVIRLVPAWFEPRRVPIITQATGLLGQSGQIASALPFAFALHTVGWSGTFTGAAIVAGVIGVIGFLVIRNGPRVPPRSTPASPPAGSSNSSRRPGAPPAPASASGRTTCRASRPSRSR</sequence>
<dbReference type="EMBL" id="BSUO01000001">
    <property type="protein sequence ID" value="GMA40607.1"/>
    <property type="molecule type" value="Genomic_DNA"/>
</dbReference>
<evidence type="ECO:0000313" key="9">
    <source>
        <dbReference type="Proteomes" id="UP001157126"/>
    </source>
</evidence>